<proteinExistence type="predicted"/>
<dbReference type="Pfam" id="PF00753">
    <property type="entry name" value="Lactamase_B"/>
    <property type="match status" value="1"/>
</dbReference>
<protein>
    <submittedName>
        <fullName evidence="2">MBL fold metallo-hydrolase</fullName>
    </submittedName>
</protein>
<dbReference type="GO" id="GO:0016787">
    <property type="term" value="F:hydrolase activity"/>
    <property type="evidence" value="ECO:0007669"/>
    <property type="project" value="UniProtKB-KW"/>
</dbReference>
<gene>
    <name evidence="2" type="ORF">DWY25_03920</name>
</gene>
<dbReference type="SUPFAM" id="SSF56281">
    <property type="entry name" value="Metallo-hydrolase/oxidoreductase"/>
    <property type="match status" value="1"/>
</dbReference>
<dbReference type="InterPro" id="IPR036866">
    <property type="entry name" value="RibonucZ/Hydroxyglut_hydro"/>
</dbReference>
<feature type="domain" description="Metallo-beta-lactamase" evidence="1">
    <location>
        <begin position="18"/>
        <end position="197"/>
    </location>
</feature>
<dbReference type="InterPro" id="IPR001279">
    <property type="entry name" value="Metallo-B-lactamas"/>
</dbReference>
<comment type="caution">
    <text evidence="2">The sequence shown here is derived from an EMBL/GenBank/DDBJ whole genome shotgun (WGS) entry which is preliminary data.</text>
</comment>
<dbReference type="RefSeq" id="WP_117893939.1">
    <property type="nucleotide sequence ID" value="NZ_CABJCV010000003.1"/>
</dbReference>
<keyword evidence="2" id="KW-0378">Hydrolase</keyword>
<name>A0A412G524_9FIRM</name>
<organism evidence="2 3">
    <name type="scientific">Holdemania filiformis</name>
    <dbReference type="NCBI Taxonomy" id="61171"/>
    <lineage>
        <taxon>Bacteria</taxon>
        <taxon>Bacillati</taxon>
        <taxon>Bacillota</taxon>
        <taxon>Erysipelotrichia</taxon>
        <taxon>Erysipelotrichales</taxon>
        <taxon>Erysipelotrichaceae</taxon>
        <taxon>Holdemania</taxon>
    </lineage>
</organism>
<dbReference type="PANTHER" id="PTHR42951">
    <property type="entry name" value="METALLO-BETA-LACTAMASE DOMAIN-CONTAINING"/>
    <property type="match status" value="1"/>
</dbReference>
<keyword evidence="3" id="KW-1185">Reference proteome</keyword>
<dbReference type="PANTHER" id="PTHR42951:SF22">
    <property type="entry name" value="METALLO BETA-LACTAMASE SUPERFAMILY LIPOPROTEIN"/>
    <property type="match status" value="1"/>
</dbReference>
<sequence length="301" mass="33767">MIQAEPITKTTWWIRGCGCDCYLVDGEVPALIDCGCGEVKIRRFCEALIQKPVRTVICTHAHIDHTGQCGLFDQVYMTERTAASSRNAMDEDPAKLHLDYTPVFVQDHEILKLGQRCLEILRCDCHAPGNIMILDHTERILYAGDELDADQVLLLPGFAEKAGQFHSAPAATVSDYRRLLIQLDQRREEFDWICTGHNGSPLKPEVLTIMIELCDRILAGEEGCPDCSSATYSARDRHFPYPQAHYRRASWKGFSLVYCADSLTDRAQNSSVIPATPLHAMCEHNAAMAQAVLQKNMKSNR</sequence>
<accession>A0A412G524</accession>
<dbReference type="SMART" id="SM00849">
    <property type="entry name" value="Lactamase_B"/>
    <property type="match status" value="1"/>
</dbReference>
<dbReference type="Gene3D" id="3.60.15.10">
    <property type="entry name" value="Ribonuclease Z/Hydroxyacylglutathione hydrolase-like"/>
    <property type="match status" value="1"/>
</dbReference>
<dbReference type="GeneID" id="83014554"/>
<reference evidence="2 3" key="1">
    <citation type="submission" date="2018-08" db="EMBL/GenBank/DDBJ databases">
        <title>A genome reference for cultivated species of the human gut microbiota.</title>
        <authorList>
            <person name="Zou Y."/>
            <person name="Xue W."/>
            <person name="Luo G."/>
        </authorList>
    </citation>
    <scope>NUCLEOTIDE SEQUENCE [LARGE SCALE GENOMIC DNA]</scope>
    <source>
        <strain evidence="2 3">AF24-29</strain>
    </source>
</reference>
<evidence type="ECO:0000313" key="2">
    <source>
        <dbReference type="EMBL" id="RGR75894.1"/>
    </source>
</evidence>
<dbReference type="Proteomes" id="UP000284178">
    <property type="component" value="Unassembled WGS sequence"/>
</dbReference>
<evidence type="ECO:0000313" key="3">
    <source>
        <dbReference type="Proteomes" id="UP000284178"/>
    </source>
</evidence>
<dbReference type="AlphaFoldDB" id="A0A412G524"/>
<dbReference type="EMBL" id="QRUP01000003">
    <property type="protein sequence ID" value="RGR75894.1"/>
    <property type="molecule type" value="Genomic_DNA"/>
</dbReference>
<dbReference type="InterPro" id="IPR050855">
    <property type="entry name" value="NDM-1-like"/>
</dbReference>
<evidence type="ECO:0000259" key="1">
    <source>
        <dbReference type="SMART" id="SM00849"/>
    </source>
</evidence>